<dbReference type="EMBL" id="KZ107843">
    <property type="protein sequence ID" value="OSS49688.1"/>
    <property type="molecule type" value="Genomic_DNA"/>
</dbReference>
<dbReference type="Gene3D" id="3.30.860.10">
    <property type="entry name" value="30s Ribosomal Protein S19, Chain A"/>
    <property type="match status" value="1"/>
</dbReference>
<dbReference type="GO" id="GO:0003735">
    <property type="term" value="F:structural constituent of ribosome"/>
    <property type="evidence" value="ECO:0007669"/>
    <property type="project" value="InterPro"/>
</dbReference>
<proteinExistence type="inferred from homology"/>
<evidence type="ECO:0000256" key="5">
    <source>
        <dbReference type="SAM" id="Phobius"/>
    </source>
</evidence>
<keyword evidence="5" id="KW-0812">Transmembrane</keyword>
<comment type="similarity">
    <text evidence="1 4">Belongs to the universal ribosomal protein uS19 family.</text>
</comment>
<organism evidence="6 7">
    <name type="scientific">Epicoccum nigrum</name>
    <name type="common">Soil fungus</name>
    <name type="synonym">Epicoccum purpurascens</name>
    <dbReference type="NCBI Taxonomy" id="105696"/>
    <lineage>
        <taxon>Eukaryota</taxon>
        <taxon>Fungi</taxon>
        <taxon>Dikarya</taxon>
        <taxon>Ascomycota</taxon>
        <taxon>Pezizomycotina</taxon>
        <taxon>Dothideomycetes</taxon>
        <taxon>Pleosporomycetidae</taxon>
        <taxon>Pleosporales</taxon>
        <taxon>Pleosporineae</taxon>
        <taxon>Didymellaceae</taxon>
        <taxon>Epicoccum</taxon>
    </lineage>
</organism>
<dbReference type="PRINTS" id="PR00975">
    <property type="entry name" value="RIBOSOMALS19"/>
</dbReference>
<dbReference type="PANTHER" id="PTHR11880">
    <property type="entry name" value="RIBOSOMAL PROTEIN S19P FAMILY MEMBER"/>
    <property type="match status" value="1"/>
</dbReference>
<dbReference type="HAMAP" id="MF_00531">
    <property type="entry name" value="Ribosomal_uS19"/>
    <property type="match status" value="1"/>
</dbReference>
<evidence type="ECO:0000256" key="2">
    <source>
        <dbReference type="ARBA" id="ARBA00022980"/>
    </source>
</evidence>
<dbReference type="OMA" id="HGRISHT"/>
<protein>
    <recommendedName>
        <fullName evidence="8">Ribosomal protein S19/S15</fullName>
    </recommendedName>
</protein>
<dbReference type="GO" id="GO:0000028">
    <property type="term" value="P:ribosomal small subunit assembly"/>
    <property type="evidence" value="ECO:0007669"/>
    <property type="project" value="TreeGrafter"/>
</dbReference>
<keyword evidence="5" id="KW-0472">Membrane</keyword>
<evidence type="ECO:0008006" key="8">
    <source>
        <dbReference type="Google" id="ProtNLM"/>
    </source>
</evidence>
<dbReference type="SUPFAM" id="SSF54570">
    <property type="entry name" value="Ribosomal protein S19"/>
    <property type="match status" value="1"/>
</dbReference>
<dbReference type="STRING" id="105696.A0A1Y2M388"/>
<keyword evidence="5" id="KW-1133">Transmembrane helix</keyword>
<name>A0A1Y2M388_EPING</name>
<keyword evidence="2 4" id="KW-0689">Ribosomal protein</keyword>
<dbReference type="Pfam" id="PF00203">
    <property type="entry name" value="Ribosomal_S19"/>
    <property type="match status" value="1"/>
</dbReference>
<dbReference type="Proteomes" id="UP000193240">
    <property type="component" value="Unassembled WGS sequence"/>
</dbReference>
<reference evidence="6 7" key="1">
    <citation type="journal article" date="2017" name="Genome Announc.">
        <title>Genome sequence of the saprophytic ascomycete Epicoccum nigrum ICMP 19927 strain isolated from New Zealand.</title>
        <authorList>
            <person name="Fokin M."/>
            <person name="Fleetwood D."/>
            <person name="Weir B.S."/>
            <person name="Villas-Boas S.G."/>
        </authorList>
    </citation>
    <scope>NUCLEOTIDE SEQUENCE [LARGE SCALE GENOMIC DNA]</scope>
    <source>
        <strain evidence="6 7">ICMP 19927</strain>
    </source>
</reference>
<dbReference type="PANTHER" id="PTHR11880:SF8">
    <property type="entry name" value="SMALL RIBOSOMAL SUBUNIT PROTEIN US19M"/>
    <property type="match status" value="1"/>
</dbReference>
<evidence type="ECO:0000256" key="3">
    <source>
        <dbReference type="ARBA" id="ARBA00023274"/>
    </source>
</evidence>
<dbReference type="GO" id="GO:0006412">
    <property type="term" value="P:translation"/>
    <property type="evidence" value="ECO:0007669"/>
    <property type="project" value="InterPro"/>
</dbReference>
<dbReference type="AlphaFoldDB" id="A0A1Y2M388"/>
<dbReference type="GO" id="GO:0005763">
    <property type="term" value="C:mitochondrial small ribosomal subunit"/>
    <property type="evidence" value="ECO:0007669"/>
    <property type="project" value="TreeGrafter"/>
</dbReference>
<dbReference type="InterPro" id="IPR023575">
    <property type="entry name" value="Ribosomal_uS19_SF"/>
</dbReference>
<feature type="transmembrane region" description="Helical" evidence="5">
    <location>
        <begin position="122"/>
        <end position="143"/>
    </location>
</feature>
<sequence>MFPTRALCARSVWKGPNILPLPITRAKAGEKQAPIRTQARSATILPNFVGLKFQIHNGKKYDDITITEDMVGHKLGEFAPYVFAAHNGLLENSQLEPAANSFLPGRVRTSHTSRPRTSRDGVASAFFGSLGITCVYLDVLLLVQNMQPHILGCDSSLPKRLPIRP</sequence>
<evidence type="ECO:0000256" key="4">
    <source>
        <dbReference type="RuleBase" id="RU003485"/>
    </source>
</evidence>
<keyword evidence="7" id="KW-1185">Reference proteome</keyword>
<evidence type="ECO:0000313" key="7">
    <source>
        <dbReference type="Proteomes" id="UP000193240"/>
    </source>
</evidence>
<dbReference type="InParanoid" id="A0A1Y2M388"/>
<evidence type="ECO:0000256" key="1">
    <source>
        <dbReference type="ARBA" id="ARBA00007345"/>
    </source>
</evidence>
<keyword evidence="3 4" id="KW-0687">Ribonucleoprotein</keyword>
<gene>
    <name evidence="6" type="ORF">B5807_06145</name>
</gene>
<accession>A0A1Y2M388</accession>
<evidence type="ECO:0000313" key="6">
    <source>
        <dbReference type="EMBL" id="OSS49688.1"/>
    </source>
</evidence>
<dbReference type="InterPro" id="IPR002222">
    <property type="entry name" value="Ribosomal_uS19"/>
</dbReference>